<proteinExistence type="predicted"/>
<gene>
    <name evidence="2" type="ORF">OsJ_14786</name>
</gene>
<name>B9FF56_ORYSJ</name>
<sequence length="118" mass="12761">MGLRGGGFVVWQASMALEVMPTRERVVGWVGDIGMGGIEMHVLHLDVDTNTVGRALGRQCRRGWQRVATIAAARSLAVDANVDGGTWPPPSAPSHCWRKTARPPVESDGWVGEEMRIG</sequence>
<dbReference type="AlphaFoldDB" id="B9FF56"/>
<accession>B9FF56</accession>
<dbReference type="Proteomes" id="UP000007752">
    <property type="component" value="Chromosome 4"/>
</dbReference>
<evidence type="ECO:0000313" key="2">
    <source>
        <dbReference type="EMBL" id="EEE60989.1"/>
    </source>
</evidence>
<feature type="region of interest" description="Disordered" evidence="1">
    <location>
        <begin position="84"/>
        <end position="108"/>
    </location>
</feature>
<protein>
    <submittedName>
        <fullName evidence="2">Uncharacterized protein</fullName>
    </submittedName>
</protein>
<reference evidence="2" key="2">
    <citation type="submission" date="2008-12" db="EMBL/GenBank/DDBJ databases">
        <title>Improved gene annotation of the rice (Oryza sativa) genomes.</title>
        <authorList>
            <person name="Wang J."/>
            <person name="Li R."/>
            <person name="Fan W."/>
            <person name="Huang Q."/>
            <person name="Zhang J."/>
            <person name="Zhou Y."/>
            <person name="Hu Y."/>
            <person name="Zi S."/>
            <person name="Li J."/>
            <person name="Ni P."/>
            <person name="Zheng H."/>
            <person name="Zhang Y."/>
            <person name="Zhao M."/>
            <person name="Hao Q."/>
            <person name="McDermott J."/>
            <person name="Samudrala R."/>
            <person name="Kristiansen K."/>
            <person name="Wong G.K.-S."/>
        </authorList>
    </citation>
    <scope>NUCLEOTIDE SEQUENCE</scope>
</reference>
<organism evidence="2">
    <name type="scientific">Oryza sativa subsp. japonica</name>
    <name type="common">Rice</name>
    <dbReference type="NCBI Taxonomy" id="39947"/>
    <lineage>
        <taxon>Eukaryota</taxon>
        <taxon>Viridiplantae</taxon>
        <taxon>Streptophyta</taxon>
        <taxon>Embryophyta</taxon>
        <taxon>Tracheophyta</taxon>
        <taxon>Spermatophyta</taxon>
        <taxon>Magnoliopsida</taxon>
        <taxon>Liliopsida</taxon>
        <taxon>Poales</taxon>
        <taxon>Poaceae</taxon>
        <taxon>BOP clade</taxon>
        <taxon>Oryzoideae</taxon>
        <taxon>Oryzeae</taxon>
        <taxon>Oryzinae</taxon>
        <taxon>Oryza</taxon>
        <taxon>Oryza sativa</taxon>
    </lineage>
</organism>
<dbReference type="EMBL" id="CM000141">
    <property type="protein sequence ID" value="EEE60989.1"/>
    <property type="molecule type" value="Genomic_DNA"/>
</dbReference>
<reference evidence="2" key="1">
    <citation type="journal article" date="2005" name="PLoS Biol.">
        <title>The genomes of Oryza sativa: a history of duplications.</title>
        <authorList>
            <person name="Yu J."/>
            <person name="Wang J."/>
            <person name="Lin W."/>
            <person name="Li S."/>
            <person name="Li H."/>
            <person name="Zhou J."/>
            <person name="Ni P."/>
            <person name="Dong W."/>
            <person name="Hu S."/>
            <person name="Zeng C."/>
            <person name="Zhang J."/>
            <person name="Zhang Y."/>
            <person name="Li R."/>
            <person name="Xu Z."/>
            <person name="Li S."/>
            <person name="Li X."/>
            <person name="Zheng H."/>
            <person name="Cong L."/>
            <person name="Lin L."/>
            <person name="Yin J."/>
            <person name="Geng J."/>
            <person name="Li G."/>
            <person name="Shi J."/>
            <person name="Liu J."/>
            <person name="Lv H."/>
            <person name="Li J."/>
            <person name="Wang J."/>
            <person name="Deng Y."/>
            <person name="Ran L."/>
            <person name="Shi X."/>
            <person name="Wang X."/>
            <person name="Wu Q."/>
            <person name="Li C."/>
            <person name="Ren X."/>
            <person name="Wang J."/>
            <person name="Wang X."/>
            <person name="Li D."/>
            <person name="Liu D."/>
            <person name="Zhang X."/>
            <person name="Ji Z."/>
            <person name="Zhao W."/>
            <person name="Sun Y."/>
            <person name="Zhang Z."/>
            <person name="Bao J."/>
            <person name="Han Y."/>
            <person name="Dong L."/>
            <person name="Ji J."/>
            <person name="Chen P."/>
            <person name="Wu S."/>
            <person name="Liu J."/>
            <person name="Xiao Y."/>
            <person name="Bu D."/>
            <person name="Tan J."/>
            <person name="Yang L."/>
            <person name="Ye C."/>
            <person name="Zhang J."/>
            <person name="Xu J."/>
            <person name="Zhou Y."/>
            <person name="Yu Y."/>
            <person name="Zhang B."/>
            <person name="Zhuang S."/>
            <person name="Wei H."/>
            <person name="Liu B."/>
            <person name="Lei M."/>
            <person name="Yu H."/>
            <person name="Li Y."/>
            <person name="Xu H."/>
            <person name="Wei S."/>
            <person name="He X."/>
            <person name="Fang L."/>
            <person name="Zhang Z."/>
            <person name="Zhang Y."/>
            <person name="Huang X."/>
            <person name="Su Z."/>
            <person name="Tong W."/>
            <person name="Li J."/>
            <person name="Tong Z."/>
            <person name="Li S."/>
            <person name="Ye J."/>
            <person name="Wang L."/>
            <person name="Fang L."/>
            <person name="Lei T."/>
            <person name="Chen C."/>
            <person name="Chen H."/>
            <person name="Xu Z."/>
            <person name="Li H."/>
            <person name="Huang H."/>
            <person name="Zhang F."/>
            <person name="Xu H."/>
            <person name="Li N."/>
            <person name="Zhao C."/>
            <person name="Li S."/>
            <person name="Dong L."/>
            <person name="Huang Y."/>
            <person name="Li L."/>
            <person name="Xi Y."/>
            <person name="Qi Q."/>
            <person name="Li W."/>
            <person name="Zhang B."/>
            <person name="Hu W."/>
            <person name="Zhang Y."/>
            <person name="Tian X."/>
            <person name="Jiao Y."/>
            <person name="Liang X."/>
            <person name="Jin J."/>
            <person name="Gao L."/>
            <person name="Zheng W."/>
            <person name="Hao B."/>
            <person name="Liu S."/>
            <person name="Wang W."/>
            <person name="Yuan L."/>
            <person name="Cao M."/>
            <person name="McDermott J."/>
            <person name="Samudrala R."/>
            <person name="Wang J."/>
            <person name="Wong G.K."/>
            <person name="Yang H."/>
        </authorList>
    </citation>
    <scope>NUCLEOTIDE SEQUENCE [LARGE SCALE GENOMIC DNA]</scope>
</reference>
<evidence type="ECO:0000256" key="1">
    <source>
        <dbReference type="SAM" id="MobiDB-lite"/>
    </source>
</evidence>